<reference evidence="1" key="1">
    <citation type="submission" date="2021-05" db="EMBL/GenBank/DDBJ databases">
        <authorList>
            <person name="Tigano A."/>
        </authorList>
    </citation>
    <scope>NUCLEOTIDE SEQUENCE</scope>
</reference>
<gene>
    <name evidence="1" type="ORF">MMEN_LOCUS19780</name>
</gene>
<name>A0A8S4BUV0_9TELE</name>
<accession>A0A8S4BUV0</accession>
<evidence type="ECO:0000313" key="1">
    <source>
        <dbReference type="EMBL" id="CAG6015729.1"/>
    </source>
</evidence>
<evidence type="ECO:0000313" key="2">
    <source>
        <dbReference type="Proteomes" id="UP000677803"/>
    </source>
</evidence>
<sequence>MKKRKETPWPALVRRQLTFVNGTGSSQ</sequence>
<dbReference type="AlphaFoldDB" id="A0A8S4BUV0"/>
<protein>
    <submittedName>
        <fullName evidence="1">(Atlantic silverside) hypothetical protein</fullName>
    </submittedName>
</protein>
<dbReference type="Proteomes" id="UP000677803">
    <property type="component" value="Unassembled WGS sequence"/>
</dbReference>
<comment type="caution">
    <text evidence="1">The sequence shown here is derived from an EMBL/GenBank/DDBJ whole genome shotgun (WGS) entry which is preliminary data.</text>
</comment>
<organism evidence="1 2">
    <name type="scientific">Menidia menidia</name>
    <name type="common">Atlantic silverside</name>
    <dbReference type="NCBI Taxonomy" id="238744"/>
    <lineage>
        <taxon>Eukaryota</taxon>
        <taxon>Metazoa</taxon>
        <taxon>Chordata</taxon>
        <taxon>Craniata</taxon>
        <taxon>Vertebrata</taxon>
        <taxon>Euteleostomi</taxon>
        <taxon>Actinopterygii</taxon>
        <taxon>Neopterygii</taxon>
        <taxon>Teleostei</taxon>
        <taxon>Neoteleostei</taxon>
        <taxon>Acanthomorphata</taxon>
        <taxon>Ovalentaria</taxon>
        <taxon>Atherinomorphae</taxon>
        <taxon>Atheriniformes</taxon>
        <taxon>Atherinopsidae</taxon>
        <taxon>Menidiinae</taxon>
        <taxon>Menidia</taxon>
    </lineage>
</organism>
<dbReference type="EMBL" id="CAJRST010038888">
    <property type="protein sequence ID" value="CAG6015729.1"/>
    <property type="molecule type" value="Genomic_DNA"/>
</dbReference>
<keyword evidence="2" id="KW-1185">Reference proteome</keyword>
<proteinExistence type="predicted"/>